<dbReference type="InterPro" id="IPR006439">
    <property type="entry name" value="HAD-SF_hydro_IA"/>
</dbReference>
<sequence length="215" mass="22550">MLFDLDGTLVDSERAWLDVISAHLTHLGTTVSSAQLAGFEGLSGIDAAHALIGLGSTRASASALAAELELVTIDSFAGRLEWVAGAEEALAHLRREGIRIGLVTSSTRAWVDAVAENVSLGVFDVVVTADDVRRTKPSPEPYLRATRLLDVDPAACLVFEDSEVGVRAAVAAGCRVVQVRADRREASGTTACIPDFRAVTAPWAASLMSSVPALP</sequence>
<dbReference type="Gene3D" id="3.40.50.1000">
    <property type="entry name" value="HAD superfamily/HAD-like"/>
    <property type="match status" value="1"/>
</dbReference>
<evidence type="ECO:0000313" key="2">
    <source>
        <dbReference type="Proteomes" id="UP000016033"/>
    </source>
</evidence>
<dbReference type="PATRIC" id="fig|1333857.3.peg.2447"/>
<name>T5KCU6_MICMQ</name>
<protein>
    <recommendedName>
        <fullName evidence="3">HAD family hydrolase</fullName>
    </recommendedName>
</protein>
<dbReference type="InterPro" id="IPR051806">
    <property type="entry name" value="HAD-like_SPP"/>
</dbReference>
<gene>
    <name evidence="1" type="ORF">L687_02290</name>
</gene>
<dbReference type="Proteomes" id="UP000016033">
    <property type="component" value="Unassembled WGS sequence"/>
</dbReference>
<proteinExistence type="predicted"/>
<dbReference type="Pfam" id="PF13419">
    <property type="entry name" value="HAD_2"/>
    <property type="match status" value="1"/>
</dbReference>
<dbReference type="InterPro" id="IPR041492">
    <property type="entry name" value="HAD_2"/>
</dbReference>
<dbReference type="PANTHER" id="PTHR43481">
    <property type="entry name" value="FRUCTOSE-1-PHOSPHATE PHOSPHATASE"/>
    <property type="match status" value="1"/>
</dbReference>
<comment type="caution">
    <text evidence="1">The sequence shown here is derived from an EMBL/GenBank/DDBJ whole genome shotgun (WGS) entry which is preliminary data.</text>
</comment>
<dbReference type="SUPFAM" id="SSF56784">
    <property type="entry name" value="HAD-like"/>
    <property type="match status" value="1"/>
</dbReference>
<accession>T5KCU6</accession>
<dbReference type="AlphaFoldDB" id="T5KCU6"/>
<evidence type="ECO:0000313" key="1">
    <source>
        <dbReference type="EMBL" id="EQM74302.1"/>
    </source>
</evidence>
<dbReference type="Gene3D" id="1.10.150.240">
    <property type="entry name" value="Putative phosphatase, domain 2"/>
    <property type="match status" value="1"/>
</dbReference>
<dbReference type="InterPro" id="IPR036412">
    <property type="entry name" value="HAD-like_sf"/>
</dbReference>
<organism evidence="1 2">
    <name type="scientific">Microbacterium maritypicum MF109</name>
    <dbReference type="NCBI Taxonomy" id="1333857"/>
    <lineage>
        <taxon>Bacteria</taxon>
        <taxon>Bacillati</taxon>
        <taxon>Actinomycetota</taxon>
        <taxon>Actinomycetes</taxon>
        <taxon>Micrococcales</taxon>
        <taxon>Microbacteriaceae</taxon>
        <taxon>Microbacterium</taxon>
    </lineage>
</organism>
<dbReference type="NCBIfam" id="TIGR01509">
    <property type="entry name" value="HAD-SF-IA-v3"/>
    <property type="match status" value="1"/>
</dbReference>
<dbReference type="PANTHER" id="PTHR43481:SF4">
    <property type="entry name" value="GLYCEROL-1-PHOSPHATE PHOSPHOHYDROLASE 1-RELATED"/>
    <property type="match status" value="1"/>
</dbReference>
<dbReference type="InterPro" id="IPR023214">
    <property type="entry name" value="HAD_sf"/>
</dbReference>
<dbReference type="EMBL" id="ATAO01000206">
    <property type="protein sequence ID" value="EQM74302.1"/>
    <property type="molecule type" value="Genomic_DNA"/>
</dbReference>
<dbReference type="SFLD" id="SFLDS00003">
    <property type="entry name" value="Haloacid_Dehalogenase"/>
    <property type="match status" value="1"/>
</dbReference>
<reference evidence="1 2" key="1">
    <citation type="journal article" date="2013" name="Genome Announc.">
        <title>Whole-genome sequences of five oyster-associated bacteria show potential for crude oil hydrocarbon degradation.</title>
        <authorList>
            <person name="Chauhan A."/>
            <person name="Green S."/>
            <person name="Pathak A."/>
            <person name="Thomas J."/>
            <person name="Venkatramanan R."/>
        </authorList>
    </citation>
    <scope>NUCLEOTIDE SEQUENCE [LARGE SCALE GENOMIC DNA]</scope>
    <source>
        <strain evidence="1 2">MF109</strain>
    </source>
</reference>
<dbReference type="CDD" id="cd07505">
    <property type="entry name" value="HAD_BPGM-like"/>
    <property type="match status" value="1"/>
</dbReference>
<evidence type="ECO:0008006" key="3">
    <source>
        <dbReference type="Google" id="ProtNLM"/>
    </source>
</evidence>
<dbReference type="RefSeq" id="WP_021200401.1">
    <property type="nucleotide sequence ID" value="NZ_ATAO01000206.1"/>
</dbReference>
<dbReference type="InterPro" id="IPR023198">
    <property type="entry name" value="PGP-like_dom2"/>
</dbReference>
<dbReference type="GO" id="GO:0050308">
    <property type="term" value="F:sugar-phosphatase activity"/>
    <property type="evidence" value="ECO:0007669"/>
    <property type="project" value="TreeGrafter"/>
</dbReference>
<dbReference type="SFLD" id="SFLDG01129">
    <property type="entry name" value="C1.5:_HAD__Beta-PGM__Phosphata"/>
    <property type="match status" value="1"/>
</dbReference>